<evidence type="ECO:0000256" key="1">
    <source>
        <dbReference type="SAM" id="SignalP"/>
    </source>
</evidence>
<dbReference type="Proteomes" id="UP000189274">
    <property type="component" value="Unassembled WGS sequence"/>
</dbReference>
<protein>
    <submittedName>
        <fullName evidence="2">Uncharacterized protein</fullName>
    </submittedName>
</protein>
<reference evidence="3" key="1">
    <citation type="journal article" date="2017" name="Genome Announc.">
        <title>Genome sequences of Cyberlindnera fabianii 65, Pichia kudriavzevii 129, and Saccharomyces cerevisiae 131 isolated from fermented masau fruits in Zimbabwe.</title>
        <authorList>
            <person name="van Rijswijck I.M.H."/>
            <person name="Derks M.F.L."/>
            <person name="Abee T."/>
            <person name="de Ridder D."/>
            <person name="Smid E.J."/>
        </authorList>
    </citation>
    <scope>NUCLEOTIDE SEQUENCE [LARGE SCALE GENOMIC DNA]</scope>
    <source>
        <strain evidence="3">129</strain>
    </source>
</reference>
<gene>
    <name evidence="2" type="ORF">BOH78_0967</name>
</gene>
<name>A0A1V2LUU7_PICKU</name>
<organism evidence="2 3">
    <name type="scientific">Pichia kudriavzevii</name>
    <name type="common">Yeast</name>
    <name type="synonym">Issatchenkia orientalis</name>
    <dbReference type="NCBI Taxonomy" id="4909"/>
    <lineage>
        <taxon>Eukaryota</taxon>
        <taxon>Fungi</taxon>
        <taxon>Dikarya</taxon>
        <taxon>Ascomycota</taxon>
        <taxon>Saccharomycotina</taxon>
        <taxon>Pichiomycetes</taxon>
        <taxon>Pichiales</taxon>
        <taxon>Pichiaceae</taxon>
        <taxon>Pichia</taxon>
    </lineage>
</organism>
<proteinExistence type="predicted"/>
<evidence type="ECO:0000313" key="3">
    <source>
        <dbReference type="Proteomes" id="UP000189274"/>
    </source>
</evidence>
<dbReference type="AlphaFoldDB" id="A0A1V2LUU7"/>
<sequence>MAICVYICWFRACVCVTTKGLTMDFAVGEPVPLHSCRKIFNFR</sequence>
<dbReference type="EMBL" id="MQVM01000003">
    <property type="protein sequence ID" value="ONH76877.1"/>
    <property type="molecule type" value="Genomic_DNA"/>
</dbReference>
<accession>A0A1V2LUU7</accession>
<keyword evidence="1" id="KW-0732">Signal</keyword>
<feature type="chain" id="PRO_5012053078" evidence="1">
    <location>
        <begin position="16"/>
        <end position="43"/>
    </location>
</feature>
<comment type="caution">
    <text evidence="2">The sequence shown here is derived from an EMBL/GenBank/DDBJ whole genome shotgun (WGS) entry which is preliminary data.</text>
</comment>
<evidence type="ECO:0000313" key="2">
    <source>
        <dbReference type="EMBL" id="ONH76877.1"/>
    </source>
</evidence>
<feature type="signal peptide" evidence="1">
    <location>
        <begin position="1"/>
        <end position="15"/>
    </location>
</feature>